<evidence type="ECO:0000256" key="2">
    <source>
        <dbReference type="ARBA" id="ARBA00022448"/>
    </source>
</evidence>
<evidence type="ECO:0000313" key="12">
    <source>
        <dbReference type="EMBL" id="GAA2471220.1"/>
    </source>
</evidence>
<dbReference type="Proteomes" id="UP001501358">
    <property type="component" value="Unassembled WGS sequence"/>
</dbReference>
<dbReference type="InterPro" id="IPR050480">
    <property type="entry name" value="CysZ-like"/>
</dbReference>
<evidence type="ECO:0000256" key="10">
    <source>
        <dbReference type="SAM" id="MobiDB-lite"/>
    </source>
</evidence>
<evidence type="ECO:0000256" key="1">
    <source>
        <dbReference type="ARBA" id="ARBA00004141"/>
    </source>
</evidence>
<keyword evidence="9 11" id="KW-0472">Membrane</keyword>
<reference evidence="12 13" key="1">
    <citation type="journal article" date="2019" name="Int. J. Syst. Evol. Microbiol.">
        <title>The Global Catalogue of Microorganisms (GCM) 10K type strain sequencing project: providing services to taxonomists for standard genome sequencing and annotation.</title>
        <authorList>
            <consortium name="The Broad Institute Genomics Platform"/>
            <consortium name="The Broad Institute Genome Sequencing Center for Infectious Disease"/>
            <person name="Wu L."/>
            <person name="Ma J."/>
        </authorList>
    </citation>
    <scope>NUCLEOTIDE SEQUENCE [LARGE SCALE GENOMIC DNA]</scope>
    <source>
        <strain evidence="12 13">JCM 6307</strain>
    </source>
</reference>
<evidence type="ECO:0000256" key="8">
    <source>
        <dbReference type="ARBA" id="ARBA00023032"/>
    </source>
</evidence>
<comment type="caution">
    <text evidence="12">The sequence shown here is derived from an EMBL/GenBank/DDBJ whole genome shotgun (WGS) entry which is preliminary data.</text>
</comment>
<dbReference type="Pfam" id="PF07264">
    <property type="entry name" value="EI24"/>
    <property type="match status" value="1"/>
</dbReference>
<dbReference type="EMBL" id="BAAATA010000002">
    <property type="protein sequence ID" value="GAA2471220.1"/>
    <property type="molecule type" value="Genomic_DNA"/>
</dbReference>
<evidence type="ECO:0000256" key="3">
    <source>
        <dbReference type="ARBA" id="ARBA00022475"/>
    </source>
</evidence>
<sequence>MIPALVSLVLYAGALAVLGFWADDAVAWATPFADDWGSPWQSLVRGTLVVLLFGAGLGLAVLTFTAVTLLVGSPFYESLAERVEELEGGGPDGPDTSLWHDLVVGARDSLVILFWTALFGVLLFACGFVPVIGQTAVPAVGFCVSGFFLAAELTSVPLQRRGIPLKERLRRLRGHKMLSLGFGVPLVLLFLLPFVAVLAMPGAVAGATLMARERLAGQDGDGDGGSGGGQSGDSDSFVTNSTASSTSSVRWSSSKSTGDAFPS</sequence>
<dbReference type="PANTHER" id="PTHR37468:SF1">
    <property type="entry name" value="SULFATE TRANSPORTER CYSZ"/>
    <property type="match status" value="1"/>
</dbReference>
<keyword evidence="4" id="KW-0997">Cell inner membrane</keyword>
<dbReference type="PANTHER" id="PTHR37468">
    <property type="entry name" value="SULFATE TRANSPORTER CYSZ"/>
    <property type="match status" value="1"/>
</dbReference>
<keyword evidence="8" id="KW-0764">Sulfate transport</keyword>
<keyword evidence="13" id="KW-1185">Reference proteome</keyword>
<keyword evidence="7 11" id="KW-1133">Transmembrane helix</keyword>
<keyword evidence="6 11" id="KW-0812">Transmembrane</keyword>
<keyword evidence="2" id="KW-0813">Transport</keyword>
<protein>
    <submittedName>
        <fullName evidence="12">EI24 domain-containing protein</fullName>
    </submittedName>
</protein>
<keyword evidence="5" id="KW-0028">Amino-acid biosynthesis</keyword>
<evidence type="ECO:0000256" key="7">
    <source>
        <dbReference type="ARBA" id="ARBA00022989"/>
    </source>
</evidence>
<name>A0ABN3KSZ9_9ACTN</name>
<evidence type="ECO:0000256" key="5">
    <source>
        <dbReference type="ARBA" id="ARBA00022605"/>
    </source>
</evidence>
<feature type="compositionally biased region" description="Low complexity" evidence="10">
    <location>
        <begin position="232"/>
        <end position="257"/>
    </location>
</feature>
<evidence type="ECO:0000256" key="4">
    <source>
        <dbReference type="ARBA" id="ARBA00022519"/>
    </source>
</evidence>
<feature type="transmembrane region" description="Helical" evidence="11">
    <location>
        <begin position="110"/>
        <end position="133"/>
    </location>
</feature>
<comment type="subcellular location">
    <subcellularLocation>
        <location evidence="1">Membrane</location>
        <topology evidence="1">Multi-pass membrane protein</topology>
    </subcellularLocation>
</comment>
<evidence type="ECO:0000313" key="13">
    <source>
        <dbReference type="Proteomes" id="UP001501358"/>
    </source>
</evidence>
<feature type="region of interest" description="Disordered" evidence="10">
    <location>
        <begin position="216"/>
        <end position="263"/>
    </location>
</feature>
<evidence type="ECO:0000256" key="9">
    <source>
        <dbReference type="ARBA" id="ARBA00023136"/>
    </source>
</evidence>
<accession>A0ABN3KSZ9</accession>
<gene>
    <name evidence="12" type="ORF">GCM10010406_03490</name>
</gene>
<dbReference type="InterPro" id="IPR059112">
    <property type="entry name" value="CysZ/EI24"/>
</dbReference>
<feature type="transmembrane region" description="Helical" evidence="11">
    <location>
        <begin position="139"/>
        <end position="158"/>
    </location>
</feature>
<feature type="transmembrane region" description="Helical" evidence="11">
    <location>
        <begin position="178"/>
        <end position="200"/>
    </location>
</feature>
<organism evidence="12 13">
    <name type="scientific">Streptomyces thermolineatus</name>
    <dbReference type="NCBI Taxonomy" id="44033"/>
    <lineage>
        <taxon>Bacteria</taxon>
        <taxon>Bacillati</taxon>
        <taxon>Actinomycetota</taxon>
        <taxon>Actinomycetes</taxon>
        <taxon>Kitasatosporales</taxon>
        <taxon>Streptomycetaceae</taxon>
        <taxon>Streptomyces</taxon>
    </lineage>
</organism>
<keyword evidence="3" id="KW-1003">Cell membrane</keyword>
<evidence type="ECO:0000256" key="6">
    <source>
        <dbReference type="ARBA" id="ARBA00022692"/>
    </source>
</evidence>
<proteinExistence type="predicted"/>
<evidence type="ECO:0000256" key="11">
    <source>
        <dbReference type="SAM" id="Phobius"/>
    </source>
</evidence>
<feature type="transmembrane region" description="Helical" evidence="11">
    <location>
        <begin position="48"/>
        <end position="72"/>
    </location>
</feature>